<reference evidence="3 4" key="1">
    <citation type="submission" date="2019-02" db="EMBL/GenBank/DDBJ databases">
        <title>WGS of Pseudoxanthomonas species novum from clinical isolates.</title>
        <authorList>
            <person name="Bernier A.-M."/>
            <person name="Bernard K."/>
            <person name="Vachon A."/>
        </authorList>
    </citation>
    <scope>NUCLEOTIDE SEQUENCE [LARGE SCALE GENOMIC DNA]</scope>
    <source>
        <strain evidence="3 4">NML171200</strain>
    </source>
</reference>
<evidence type="ECO:0000256" key="1">
    <source>
        <dbReference type="ARBA" id="ARBA00023002"/>
    </source>
</evidence>
<feature type="domain" description="Flavin reductase like" evidence="2">
    <location>
        <begin position="14"/>
        <end position="157"/>
    </location>
</feature>
<dbReference type="GO" id="GO:0010181">
    <property type="term" value="F:FMN binding"/>
    <property type="evidence" value="ECO:0007669"/>
    <property type="project" value="InterPro"/>
</dbReference>
<gene>
    <name evidence="3" type="ORF">EA660_14545</name>
</gene>
<evidence type="ECO:0000313" key="4">
    <source>
        <dbReference type="Proteomes" id="UP000292627"/>
    </source>
</evidence>
<evidence type="ECO:0000259" key="2">
    <source>
        <dbReference type="SMART" id="SM00903"/>
    </source>
</evidence>
<keyword evidence="1" id="KW-0560">Oxidoreductase</keyword>
<dbReference type="Gene3D" id="3.90.79.10">
    <property type="entry name" value="Nucleoside Triphosphate Pyrophosphohydrolase"/>
    <property type="match status" value="1"/>
</dbReference>
<protein>
    <submittedName>
        <fullName evidence="3">Flavin reductase</fullName>
    </submittedName>
</protein>
<dbReference type="Pfam" id="PF01613">
    <property type="entry name" value="Flavin_Reduct"/>
    <property type="match status" value="1"/>
</dbReference>
<dbReference type="InterPro" id="IPR012349">
    <property type="entry name" value="Split_barrel_FMN-bd"/>
</dbReference>
<evidence type="ECO:0000313" key="3">
    <source>
        <dbReference type="EMBL" id="TAA23834.1"/>
    </source>
</evidence>
<dbReference type="PANTHER" id="PTHR30466">
    <property type="entry name" value="FLAVIN REDUCTASE"/>
    <property type="match status" value="1"/>
</dbReference>
<dbReference type="AlphaFoldDB" id="A0A4Q8L790"/>
<dbReference type="RefSeq" id="WP_130552157.1">
    <property type="nucleotide sequence ID" value="NZ_SHMC01000005.1"/>
</dbReference>
<accession>A0A4Q8L790</accession>
<organism evidence="3 4">
    <name type="scientific">Pseudoxanthomonas winnipegensis</name>
    <dbReference type="NCBI Taxonomy" id="2480810"/>
    <lineage>
        <taxon>Bacteria</taxon>
        <taxon>Pseudomonadati</taxon>
        <taxon>Pseudomonadota</taxon>
        <taxon>Gammaproteobacteria</taxon>
        <taxon>Lysobacterales</taxon>
        <taxon>Lysobacteraceae</taxon>
        <taxon>Pseudoxanthomonas</taxon>
    </lineage>
</organism>
<dbReference type="GO" id="GO:0042602">
    <property type="term" value="F:riboflavin reductase (NADPH) activity"/>
    <property type="evidence" value="ECO:0007669"/>
    <property type="project" value="TreeGrafter"/>
</dbReference>
<comment type="caution">
    <text evidence="3">The sequence shown here is derived from an EMBL/GenBank/DDBJ whole genome shotgun (WGS) entry which is preliminary data.</text>
</comment>
<dbReference type="SUPFAM" id="SSF50475">
    <property type="entry name" value="FMN-binding split barrel"/>
    <property type="match status" value="1"/>
</dbReference>
<dbReference type="EMBL" id="SHMC01000005">
    <property type="protein sequence ID" value="TAA23834.1"/>
    <property type="molecule type" value="Genomic_DNA"/>
</dbReference>
<sequence length="295" mass="31587">MSATHDPRALRDAFGAFMTGVTVVTALDALGRPIGFTANSFASVSLEPPLLLVCLARRSRNFAAFTGGHGFAVNVLAEDQKELSNRFATHTQDRFAGVAWRAGPHGAPVIAAVAAWFDCTLERVIDAGDHAILLGRVQAFDHGAANGLGYVRGSYFTPRLAEEATRTASAEPQARAVAIATRDDQVLLFEDADGQLRLPAFDIPQGEDATLASRLREATGLPVVVGFVYAVCGHGHTRRIVYRCELGRGTCAHGVFLPPEAIALERVGDEELRGILAQYVSESALLPQLPTRQVE</sequence>
<dbReference type="InterPro" id="IPR002563">
    <property type="entry name" value="Flavin_Rdtase-like_dom"/>
</dbReference>
<dbReference type="Proteomes" id="UP000292627">
    <property type="component" value="Unassembled WGS sequence"/>
</dbReference>
<dbReference type="SUPFAM" id="SSF55811">
    <property type="entry name" value="Nudix"/>
    <property type="match status" value="1"/>
</dbReference>
<proteinExistence type="predicted"/>
<dbReference type="PANTHER" id="PTHR30466:SF1">
    <property type="entry name" value="FMN REDUCTASE (NADH) RUTF"/>
    <property type="match status" value="1"/>
</dbReference>
<dbReference type="OrthoDB" id="9792858at2"/>
<name>A0A4Q8L790_9GAMM</name>
<dbReference type="SMART" id="SM00903">
    <property type="entry name" value="Flavin_Reduct"/>
    <property type="match status" value="1"/>
</dbReference>
<dbReference type="InterPro" id="IPR050268">
    <property type="entry name" value="NADH-dep_flavin_reductase"/>
</dbReference>
<dbReference type="GO" id="GO:0006208">
    <property type="term" value="P:pyrimidine nucleobase catabolic process"/>
    <property type="evidence" value="ECO:0007669"/>
    <property type="project" value="TreeGrafter"/>
</dbReference>
<dbReference type="Gene3D" id="2.30.110.10">
    <property type="entry name" value="Electron Transport, Fmn-binding Protein, Chain A"/>
    <property type="match status" value="1"/>
</dbReference>
<dbReference type="InterPro" id="IPR015797">
    <property type="entry name" value="NUDIX_hydrolase-like_dom_sf"/>
</dbReference>